<evidence type="ECO:0000313" key="3">
    <source>
        <dbReference type="Proteomes" id="UP001165561"/>
    </source>
</evidence>
<evidence type="ECO:0000313" key="2">
    <source>
        <dbReference type="EMBL" id="MDD9205487.1"/>
    </source>
</evidence>
<feature type="domain" description="SprT-like" evidence="1">
    <location>
        <begin position="2"/>
        <end position="144"/>
    </location>
</feature>
<comment type="caution">
    <text evidence="2">The sequence shown here is derived from an EMBL/GenBank/DDBJ whole genome shotgun (WGS) entry which is preliminary data.</text>
</comment>
<keyword evidence="3" id="KW-1185">Reference proteome</keyword>
<evidence type="ECO:0000259" key="1">
    <source>
        <dbReference type="SMART" id="SM00731"/>
    </source>
</evidence>
<proteinExistence type="predicted"/>
<accession>A0ABT5TTW0</accession>
<organism evidence="2 3">
    <name type="scientific">Georgenia halotolerans</name>
    <dbReference type="NCBI Taxonomy" id="3028317"/>
    <lineage>
        <taxon>Bacteria</taxon>
        <taxon>Bacillati</taxon>
        <taxon>Actinomycetota</taxon>
        <taxon>Actinomycetes</taxon>
        <taxon>Micrococcales</taxon>
        <taxon>Bogoriellaceae</taxon>
        <taxon>Georgenia</taxon>
    </lineage>
</organism>
<dbReference type="InterPro" id="IPR006640">
    <property type="entry name" value="SprT-like_domain"/>
</dbReference>
<dbReference type="Proteomes" id="UP001165561">
    <property type="component" value="Unassembled WGS sequence"/>
</dbReference>
<dbReference type="Gene3D" id="3.30.2010.10">
    <property type="entry name" value="Metalloproteases ('zincins'), catalytic domain"/>
    <property type="match status" value="1"/>
</dbReference>
<gene>
    <name evidence="2" type="ORF">PU560_03265</name>
</gene>
<protein>
    <submittedName>
        <fullName evidence="2">SprT-like domain-containing protein</fullName>
    </submittedName>
</protein>
<reference evidence="2" key="1">
    <citation type="submission" date="2023-02" db="EMBL/GenBank/DDBJ databases">
        <title>Georgenia sp.10Sc9-8, isolated from a soil sample collected from the Taklamakan desert.</title>
        <authorList>
            <person name="Liu S."/>
        </authorList>
    </citation>
    <scope>NUCLEOTIDE SEQUENCE</scope>
    <source>
        <strain evidence="2">10Sc9-8</strain>
    </source>
</reference>
<dbReference type="SMART" id="SM00731">
    <property type="entry name" value="SprT"/>
    <property type="match status" value="1"/>
</dbReference>
<sequence>IRELTMDLSEVRRLGEGLLSDHGLHGWTFGFDRAKRRAGQCRYDRRTITVSRTLMELYSPAEVRDTVLHEVAHALAGAEHGHDAVWRATARRIGCSGRRLVDQEAPRVPAPWVGRCPAGHEVQRHRRPSAPVSCSRCSRTFRAEHLIRWSFHGREVPMPASYQQQLAQLLHGPAPAAAQEDGPATRLLRAPRPVPVGTLVRVVVPGRYRGITGHVAKVGRTRYHVRTAQGVLTVPFAGTEPLDEWSADRAR</sequence>
<name>A0ABT5TTW0_9MICO</name>
<feature type="non-terminal residue" evidence="2">
    <location>
        <position position="1"/>
    </location>
</feature>
<dbReference type="EMBL" id="JARACI010000515">
    <property type="protein sequence ID" value="MDD9205487.1"/>
    <property type="molecule type" value="Genomic_DNA"/>
</dbReference>
<dbReference type="Pfam" id="PF10263">
    <property type="entry name" value="SprT-like"/>
    <property type="match status" value="1"/>
</dbReference>